<name>A0A1G9ZK50_9BACI</name>
<dbReference type="OrthoDB" id="10015443at2"/>
<keyword evidence="1" id="KW-0547">Nucleotide-binding</keyword>
<evidence type="ECO:0000313" key="5">
    <source>
        <dbReference type="Proteomes" id="UP000198778"/>
    </source>
</evidence>
<dbReference type="PANTHER" id="PTHR43384">
    <property type="entry name" value="SEPTUM SITE-DETERMINING PROTEIN MIND HOMOLOG, CHLOROPLASTIC-RELATED"/>
    <property type="match status" value="1"/>
</dbReference>
<evidence type="ECO:0000259" key="3">
    <source>
        <dbReference type="Pfam" id="PF01656"/>
    </source>
</evidence>
<sequence>MTKVIAFTAGESGAGVTTAAANIGASLALAGKSVLLVEFDSRFSLHKYAGMKAGGTTYAASLFYAFAVVEEAGEIIKEARDSEADFVLVDLGSNTEQFELLSFCDEVVVVTALEEAALQRTDFVLGQLESTFGLNPKLLVNRFDVEASVGVDKLIENTLTDRIVGFVLDSDSFSFYQDPVAVYPTEENGLRFRHISRNLKEDTYRKYRTLHYPRSSNKTWKKITRFLHADTAAGERPQAK</sequence>
<dbReference type="GO" id="GO:0016887">
    <property type="term" value="F:ATP hydrolysis activity"/>
    <property type="evidence" value="ECO:0007669"/>
    <property type="project" value="TreeGrafter"/>
</dbReference>
<dbReference type="SUPFAM" id="SSF52540">
    <property type="entry name" value="P-loop containing nucleoside triphosphate hydrolases"/>
    <property type="match status" value="1"/>
</dbReference>
<dbReference type="AlphaFoldDB" id="A0A1G9ZK50"/>
<dbReference type="GO" id="GO:0009898">
    <property type="term" value="C:cytoplasmic side of plasma membrane"/>
    <property type="evidence" value="ECO:0007669"/>
    <property type="project" value="TreeGrafter"/>
</dbReference>
<dbReference type="Gene3D" id="3.40.50.300">
    <property type="entry name" value="P-loop containing nucleotide triphosphate hydrolases"/>
    <property type="match status" value="2"/>
</dbReference>
<dbReference type="GO" id="GO:0051782">
    <property type="term" value="P:negative regulation of cell division"/>
    <property type="evidence" value="ECO:0007669"/>
    <property type="project" value="TreeGrafter"/>
</dbReference>
<dbReference type="InterPro" id="IPR027417">
    <property type="entry name" value="P-loop_NTPase"/>
</dbReference>
<keyword evidence="5" id="KW-1185">Reference proteome</keyword>
<dbReference type="STRING" id="745820.SAMN04488053_101129"/>
<dbReference type="Proteomes" id="UP000198778">
    <property type="component" value="Unassembled WGS sequence"/>
</dbReference>
<evidence type="ECO:0000256" key="1">
    <source>
        <dbReference type="ARBA" id="ARBA00022741"/>
    </source>
</evidence>
<protein>
    <submittedName>
        <fullName evidence="4">CobQ/CobB/MinD/ParA nucleotide binding domain-containing protein</fullName>
    </submittedName>
</protein>
<dbReference type="Pfam" id="PF01656">
    <property type="entry name" value="CbiA"/>
    <property type="match status" value="1"/>
</dbReference>
<evidence type="ECO:0000313" key="4">
    <source>
        <dbReference type="EMBL" id="SDN21381.1"/>
    </source>
</evidence>
<dbReference type="GO" id="GO:0005829">
    <property type="term" value="C:cytosol"/>
    <property type="evidence" value="ECO:0007669"/>
    <property type="project" value="TreeGrafter"/>
</dbReference>
<dbReference type="InterPro" id="IPR050625">
    <property type="entry name" value="ParA/MinD_ATPase"/>
</dbReference>
<dbReference type="PANTHER" id="PTHR43384:SF6">
    <property type="entry name" value="SEPTUM SITE-DETERMINING PROTEIN MIND HOMOLOG, CHLOROPLASTIC"/>
    <property type="match status" value="1"/>
</dbReference>
<dbReference type="EMBL" id="FNIL01000001">
    <property type="protein sequence ID" value="SDN21381.1"/>
    <property type="molecule type" value="Genomic_DNA"/>
</dbReference>
<keyword evidence="2" id="KW-0067">ATP-binding</keyword>
<accession>A0A1G9ZK50</accession>
<dbReference type="InterPro" id="IPR002586">
    <property type="entry name" value="CobQ/CobB/MinD/ParA_Nub-bd_dom"/>
</dbReference>
<gene>
    <name evidence="4" type="ORF">SAMN04488053_101129</name>
</gene>
<feature type="domain" description="CobQ/CobB/MinD/ParA nucleotide binding" evidence="3">
    <location>
        <begin position="5"/>
        <end position="173"/>
    </location>
</feature>
<proteinExistence type="predicted"/>
<dbReference type="RefSeq" id="WP_090839567.1">
    <property type="nucleotide sequence ID" value="NZ_FNIL01000001.1"/>
</dbReference>
<evidence type="ECO:0000256" key="2">
    <source>
        <dbReference type="ARBA" id="ARBA00022840"/>
    </source>
</evidence>
<dbReference type="GO" id="GO:0005524">
    <property type="term" value="F:ATP binding"/>
    <property type="evidence" value="ECO:0007669"/>
    <property type="project" value="UniProtKB-KW"/>
</dbReference>
<organism evidence="4 5">
    <name type="scientific">Alkalicoccus daliensis</name>
    <dbReference type="NCBI Taxonomy" id="745820"/>
    <lineage>
        <taxon>Bacteria</taxon>
        <taxon>Bacillati</taxon>
        <taxon>Bacillota</taxon>
        <taxon>Bacilli</taxon>
        <taxon>Bacillales</taxon>
        <taxon>Bacillaceae</taxon>
        <taxon>Alkalicoccus</taxon>
    </lineage>
</organism>
<reference evidence="5" key="1">
    <citation type="submission" date="2016-10" db="EMBL/GenBank/DDBJ databases">
        <authorList>
            <person name="Varghese N."/>
            <person name="Submissions S."/>
        </authorList>
    </citation>
    <scope>NUCLEOTIDE SEQUENCE [LARGE SCALE GENOMIC DNA]</scope>
    <source>
        <strain evidence="5">CGMCC 1.10369</strain>
    </source>
</reference>